<feature type="transmembrane region" description="Helical" evidence="8">
    <location>
        <begin position="7"/>
        <end position="30"/>
    </location>
</feature>
<dbReference type="PROSITE" id="PS50850">
    <property type="entry name" value="MFS"/>
    <property type="match status" value="1"/>
</dbReference>
<comment type="subcellular location">
    <subcellularLocation>
        <location evidence="1">Cell membrane</location>
        <topology evidence="1">Multi-pass membrane protein</topology>
    </subcellularLocation>
</comment>
<dbReference type="SUPFAM" id="SSF103473">
    <property type="entry name" value="MFS general substrate transporter"/>
    <property type="match status" value="2"/>
</dbReference>
<sequence>MAGRRWAGLVFISIAVSLIIVDSTIVNVAVPSIVEELGISSTEVQWVQEAYTLVFASLLLVFGSLADRFGRRRLMLLGVVVFAAASIAAALAPTGGLLILARLVQGVGGSMILPTTLSIINATFRGRERGIAFAVWGSTIGGMAAVGPLLGGWLTTAFSWRWAFGINIPLGVIILIGVLLTVAESRSDRVERIDGVGALLSVATMAPLVFGLIEGRTYGWWTVTTAPAVGEWTWPFALSPVPLAFAVALVALIGFVAWGLHRQRTGRSTLLAFGLFRITSFRNGNIAAAVVSLGEFGIILALPLWLQFVVGFDALQTGLLLLSLAIGSFVASGIAGALSGKVAPVWIVRGGLLAEIVGVAGVAFTIGPDAVWGPLIPFLFVYGVGVGLATAQLTGVVLADVPPAASGQASGTQSTSRQLGAALGVAVLGTVLFSTTSGVLASALDDRGVPADQRDQVVSLVVDSAGAAIAGLDASPQTQDLATDARAAFSDGTRAAAFTAAAFLTLGLASTLTLGAGARRREERPARSQEM</sequence>
<dbReference type="AlphaFoldDB" id="A0A2T7WRS8"/>
<feature type="transmembrane region" description="Helical" evidence="8">
    <location>
        <begin position="74"/>
        <end position="93"/>
    </location>
</feature>
<proteinExistence type="inferred from homology"/>
<evidence type="ECO:0000313" key="11">
    <source>
        <dbReference type="Proteomes" id="UP000244649"/>
    </source>
</evidence>
<comment type="similarity">
    <text evidence="2">Belongs to the major facilitator superfamily. EmrB family.</text>
</comment>
<comment type="caution">
    <text evidence="10">The sequence shown here is derived from an EMBL/GenBank/DDBJ whole genome shotgun (WGS) entry which is preliminary data.</text>
</comment>
<keyword evidence="5 8" id="KW-0812">Transmembrane</keyword>
<evidence type="ECO:0000256" key="1">
    <source>
        <dbReference type="ARBA" id="ARBA00004651"/>
    </source>
</evidence>
<name>A0A2T7WRS8_MICTE</name>
<dbReference type="Gene3D" id="1.20.1250.20">
    <property type="entry name" value="MFS general substrate transporter like domains"/>
    <property type="match status" value="1"/>
</dbReference>
<dbReference type="InterPro" id="IPR036259">
    <property type="entry name" value="MFS_trans_sf"/>
</dbReference>
<dbReference type="NCBIfam" id="TIGR00711">
    <property type="entry name" value="efflux_EmrB"/>
    <property type="match status" value="1"/>
</dbReference>
<accession>A0A2T7WRS8</accession>
<feature type="transmembrane region" description="Helical" evidence="8">
    <location>
        <begin position="195"/>
        <end position="213"/>
    </location>
</feature>
<dbReference type="Pfam" id="PF07690">
    <property type="entry name" value="MFS_1"/>
    <property type="match status" value="1"/>
</dbReference>
<feature type="transmembrane region" description="Helical" evidence="8">
    <location>
        <begin position="50"/>
        <end position="67"/>
    </location>
</feature>
<dbReference type="Proteomes" id="UP000244649">
    <property type="component" value="Unassembled WGS sequence"/>
</dbReference>
<gene>
    <name evidence="10" type="ORF">DC432_05675</name>
</gene>
<feature type="transmembrane region" description="Helical" evidence="8">
    <location>
        <begin position="160"/>
        <end position="183"/>
    </location>
</feature>
<dbReference type="PANTHER" id="PTHR42718:SF9">
    <property type="entry name" value="MAJOR FACILITATOR SUPERFAMILY MULTIDRUG TRANSPORTER MFSC"/>
    <property type="match status" value="1"/>
</dbReference>
<dbReference type="Gene3D" id="1.20.1720.10">
    <property type="entry name" value="Multidrug resistance protein D"/>
    <property type="match status" value="1"/>
</dbReference>
<dbReference type="EMBL" id="QDFT01000009">
    <property type="protein sequence ID" value="PVE76901.1"/>
    <property type="molecule type" value="Genomic_DNA"/>
</dbReference>
<feature type="domain" description="Major facilitator superfamily (MFS) profile" evidence="9">
    <location>
        <begin position="8"/>
        <end position="519"/>
    </location>
</feature>
<feature type="transmembrane region" description="Helical" evidence="8">
    <location>
        <begin position="419"/>
        <end position="444"/>
    </location>
</feature>
<protein>
    <submittedName>
        <fullName evidence="10">MFS transporter</fullName>
    </submittedName>
</protein>
<dbReference type="InterPro" id="IPR011701">
    <property type="entry name" value="MFS"/>
</dbReference>
<evidence type="ECO:0000256" key="3">
    <source>
        <dbReference type="ARBA" id="ARBA00022448"/>
    </source>
</evidence>
<keyword evidence="7 8" id="KW-0472">Membrane</keyword>
<feature type="transmembrane region" description="Helical" evidence="8">
    <location>
        <begin position="346"/>
        <end position="367"/>
    </location>
</feature>
<dbReference type="PANTHER" id="PTHR42718">
    <property type="entry name" value="MAJOR FACILITATOR SUPERFAMILY MULTIDRUG TRANSPORTER MFSC"/>
    <property type="match status" value="1"/>
</dbReference>
<keyword evidence="4" id="KW-1003">Cell membrane</keyword>
<evidence type="ECO:0000256" key="6">
    <source>
        <dbReference type="ARBA" id="ARBA00022989"/>
    </source>
</evidence>
<dbReference type="InterPro" id="IPR020846">
    <property type="entry name" value="MFS_dom"/>
</dbReference>
<feature type="transmembrane region" description="Helical" evidence="8">
    <location>
        <begin position="286"/>
        <end position="306"/>
    </location>
</feature>
<dbReference type="GO" id="GO:0022857">
    <property type="term" value="F:transmembrane transporter activity"/>
    <property type="evidence" value="ECO:0007669"/>
    <property type="project" value="InterPro"/>
</dbReference>
<organism evidence="10 11">
    <name type="scientific">Microbacterium testaceum</name>
    <name type="common">Aureobacterium testaceum</name>
    <name type="synonym">Brevibacterium testaceum</name>
    <dbReference type="NCBI Taxonomy" id="2033"/>
    <lineage>
        <taxon>Bacteria</taxon>
        <taxon>Bacillati</taxon>
        <taxon>Actinomycetota</taxon>
        <taxon>Actinomycetes</taxon>
        <taxon>Micrococcales</taxon>
        <taxon>Microbacteriaceae</taxon>
        <taxon>Microbacterium</taxon>
    </lineage>
</organism>
<feature type="transmembrane region" description="Helical" evidence="8">
    <location>
        <begin position="99"/>
        <end position="120"/>
    </location>
</feature>
<evidence type="ECO:0000256" key="5">
    <source>
        <dbReference type="ARBA" id="ARBA00022692"/>
    </source>
</evidence>
<evidence type="ECO:0000256" key="2">
    <source>
        <dbReference type="ARBA" id="ARBA00008537"/>
    </source>
</evidence>
<evidence type="ECO:0000259" key="9">
    <source>
        <dbReference type="PROSITE" id="PS50850"/>
    </source>
</evidence>
<keyword evidence="6 8" id="KW-1133">Transmembrane helix</keyword>
<evidence type="ECO:0000313" key="10">
    <source>
        <dbReference type="EMBL" id="PVE76901.1"/>
    </source>
</evidence>
<feature type="transmembrane region" description="Helical" evidence="8">
    <location>
        <begin position="495"/>
        <end position="518"/>
    </location>
</feature>
<feature type="transmembrane region" description="Helical" evidence="8">
    <location>
        <begin position="379"/>
        <end position="399"/>
    </location>
</feature>
<dbReference type="GO" id="GO:0005886">
    <property type="term" value="C:plasma membrane"/>
    <property type="evidence" value="ECO:0007669"/>
    <property type="project" value="UniProtKB-SubCell"/>
</dbReference>
<evidence type="ECO:0000256" key="4">
    <source>
        <dbReference type="ARBA" id="ARBA00022475"/>
    </source>
</evidence>
<feature type="transmembrane region" description="Helical" evidence="8">
    <location>
        <begin position="318"/>
        <end position="339"/>
    </location>
</feature>
<dbReference type="CDD" id="cd17321">
    <property type="entry name" value="MFS_MMR_MDR_like"/>
    <property type="match status" value="1"/>
</dbReference>
<evidence type="ECO:0000256" key="8">
    <source>
        <dbReference type="SAM" id="Phobius"/>
    </source>
</evidence>
<evidence type="ECO:0000256" key="7">
    <source>
        <dbReference type="ARBA" id="ARBA00023136"/>
    </source>
</evidence>
<keyword evidence="3" id="KW-0813">Transport</keyword>
<feature type="transmembrane region" description="Helical" evidence="8">
    <location>
        <begin position="132"/>
        <end position="154"/>
    </location>
</feature>
<dbReference type="InterPro" id="IPR004638">
    <property type="entry name" value="EmrB-like"/>
</dbReference>
<feature type="transmembrane region" description="Helical" evidence="8">
    <location>
        <begin position="233"/>
        <end position="260"/>
    </location>
</feature>
<dbReference type="PRINTS" id="PR01036">
    <property type="entry name" value="TCRTETB"/>
</dbReference>
<reference evidence="10 11" key="1">
    <citation type="submission" date="2018-04" db="EMBL/GenBank/DDBJ databases">
        <authorList>
            <person name="Go L.Y."/>
            <person name="Mitchell J.A."/>
        </authorList>
    </citation>
    <scope>NUCLEOTIDE SEQUENCE [LARGE SCALE GENOMIC DNA]</scope>
    <source>
        <strain evidence="10 11">TPD7010</strain>
    </source>
</reference>